<dbReference type="Gene3D" id="3.40.30.10">
    <property type="entry name" value="Glutaredoxin"/>
    <property type="match status" value="1"/>
</dbReference>
<dbReference type="RefSeq" id="WP_274944764.1">
    <property type="nucleotide sequence ID" value="NZ_JANWOI010000005.1"/>
</dbReference>
<name>A0A9X3U0W0_9PROT</name>
<dbReference type="InterPro" id="IPR013740">
    <property type="entry name" value="Redoxin"/>
</dbReference>
<keyword evidence="3" id="KW-1185">Reference proteome</keyword>
<evidence type="ECO:0000313" key="2">
    <source>
        <dbReference type="EMBL" id="MDA5195053.1"/>
    </source>
</evidence>
<evidence type="ECO:0000313" key="3">
    <source>
        <dbReference type="Proteomes" id="UP001141619"/>
    </source>
</evidence>
<gene>
    <name evidence="2" type="ORF">NYP16_13945</name>
</gene>
<dbReference type="AlphaFoldDB" id="A0A9X3U0W0"/>
<dbReference type="SUPFAM" id="SSF52833">
    <property type="entry name" value="Thioredoxin-like"/>
    <property type="match status" value="1"/>
</dbReference>
<dbReference type="EMBL" id="JANWOI010000005">
    <property type="protein sequence ID" value="MDA5195053.1"/>
    <property type="molecule type" value="Genomic_DNA"/>
</dbReference>
<accession>A0A9X3U0W0</accession>
<reference evidence="2" key="1">
    <citation type="submission" date="2022-08" db="EMBL/GenBank/DDBJ databases">
        <authorList>
            <person name="Vandamme P."/>
            <person name="Hettiarachchi A."/>
            <person name="Peeters C."/>
            <person name="Cnockaert M."/>
            <person name="Carlier A."/>
        </authorList>
    </citation>
    <scope>NUCLEOTIDE SEQUENCE</scope>
    <source>
        <strain evidence="2">LMG 31809</strain>
    </source>
</reference>
<dbReference type="InterPro" id="IPR036249">
    <property type="entry name" value="Thioredoxin-like_sf"/>
</dbReference>
<proteinExistence type="predicted"/>
<feature type="domain" description="Thioredoxin" evidence="1">
    <location>
        <begin position="48"/>
        <end position="190"/>
    </location>
</feature>
<organism evidence="2 3">
    <name type="scientific">Govanella unica</name>
    <dbReference type="NCBI Taxonomy" id="2975056"/>
    <lineage>
        <taxon>Bacteria</taxon>
        <taxon>Pseudomonadati</taxon>
        <taxon>Pseudomonadota</taxon>
        <taxon>Alphaproteobacteria</taxon>
        <taxon>Emcibacterales</taxon>
        <taxon>Govanellaceae</taxon>
        <taxon>Govanella</taxon>
    </lineage>
</organism>
<dbReference type="InterPro" id="IPR013766">
    <property type="entry name" value="Thioredoxin_domain"/>
</dbReference>
<protein>
    <submittedName>
        <fullName evidence="2">Redoxin family protein</fullName>
    </submittedName>
</protein>
<dbReference type="Pfam" id="PF08534">
    <property type="entry name" value="Redoxin"/>
    <property type="match status" value="1"/>
</dbReference>
<evidence type="ECO:0000259" key="1">
    <source>
        <dbReference type="PROSITE" id="PS51352"/>
    </source>
</evidence>
<sequence length="195" mass="20771">MTYLIASQILLWIAVLALGALAIALARQVGVLHERIAPAGALTLPSAVKAGDMAPDLMVTTLTGQQMQVGGVRQGRSQLVFFLAPDCPLCKSFLPVLRSAASSEKGWLDIALASDGDAAQHKAFIAAQNLESFPYVLSELLGRSFGVAKLPYAVLIDEGGKIASLGLVNTREHLESLFEAKERGVASIQQYLARR</sequence>
<dbReference type="PROSITE" id="PS51352">
    <property type="entry name" value="THIOREDOXIN_2"/>
    <property type="match status" value="1"/>
</dbReference>
<dbReference type="GO" id="GO:0016491">
    <property type="term" value="F:oxidoreductase activity"/>
    <property type="evidence" value="ECO:0007669"/>
    <property type="project" value="InterPro"/>
</dbReference>
<dbReference type="Proteomes" id="UP001141619">
    <property type="component" value="Unassembled WGS sequence"/>
</dbReference>
<comment type="caution">
    <text evidence="2">The sequence shown here is derived from an EMBL/GenBank/DDBJ whole genome shotgun (WGS) entry which is preliminary data.</text>
</comment>
<reference evidence="2" key="2">
    <citation type="journal article" date="2023" name="Syst. Appl. Microbiol.">
        <title>Govania unica gen. nov., sp. nov., a rare biosphere bacterium that represents a novel family in the class Alphaproteobacteria.</title>
        <authorList>
            <person name="Vandamme P."/>
            <person name="Peeters C."/>
            <person name="Hettiarachchi A."/>
            <person name="Cnockaert M."/>
            <person name="Carlier A."/>
        </authorList>
    </citation>
    <scope>NUCLEOTIDE SEQUENCE</scope>
    <source>
        <strain evidence="2">LMG 31809</strain>
    </source>
</reference>